<dbReference type="AlphaFoldDB" id="A0A0M6WT55"/>
<evidence type="ECO:0000313" key="3">
    <source>
        <dbReference type="Proteomes" id="UP000049472"/>
    </source>
</evidence>
<keyword evidence="3" id="KW-1185">Reference proteome</keyword>
<proteinExistence type="predicted"/>
<keyword evidence="1" id="KW-0812">Transmembrane</keyword>
<accession>A0A0M6WT55</accession>
<sequence>MKAKKWLTIITLCVSIFSLSVACIIGKDSNCISYDVSMALLGSAVLGFIMSLTEYYVEKRKAMEEFWLQSNKTLKELRKIKYLELDAPVELIKDALLEEQANDRKAKFTLLIDDSGITHKAKSTLISWFEENIPMSFNEDSDIEAELEKYYSASIKTYKDTFLRCMRSYQDAASIDLGLIDNAYGNLDFIISNHSIREYAYNDIFDKMRKFVYQFREEAYYFNLLNDGKGNFAVCASKVVDLNKLFFATKDVEAHDYVNTLVYQTAFDEIESELEKFRCKIYKAKYVPIKASPISGTMRYFGEDSETKGTDG</sequence>
<dbReference type="Proteomes" id="UP000049472">
    <property type="component" value="Unassembled WGS sequence"/>
</dbReference>
<name>A0A0M6WT55_9FIRM</name>
<feature type="transmembrane region" description="Helical" evidence="1">
    <location>
        <begin position="38"/>
        <end position="57"/>
    </location>
</feature>
<protein>
    <submittedName>
        <fullName evidence="2">Uncharacterized protein</fullName>
    </submittedName>
</protein>
<dbReference type="EMBL" id="CVRQ01000026">
    <property type="protein sequence ID" value="CRL40852.1"/>
    <property type="molecule type" value="Genomic_DNA"/>
</dbReference>
<evidence type="ECO:0000256" key="1">
    <source>
        <dbReference type="SAM" id="Phobius"/>
    </source>
</evidence>
<organism evidence="2 3">
    <name type="scientific">Agathobacter rectalis</name>
    <dbReference type="NCBI Taxonomy" id="39491"/>
    <lineage>
        <taxon>Bacteria</taxon>
        <taxon>Bacillati</taxon>
        <taxon>Bacillota</taxon>
        <taxon>Clostridia</taxon>
        <taxon>Lachnospirales</taxon>
        <taxon>Lachnospiraceae</taxon>
        <taxon>Agathobacter</taxon>
    </lineage>
</organism>
<gene>
    <name evidence="2" type="ORF">T1815_25041</name>
</gene>
<reference evidence="3" key="1">
    <citation type="submission" date="2015-05" db="EMBL/GenBank/DDBJ databases">
        <authorList>
            <consortium name="Pathogen Informatics"/>
        </authorList>
    </citation>
    <scope>NUCLEOTIDE SEQUENCE [LARGE SCALE GENOMIC DNA]</scope>
    <source>
        <strain evidence="3">T1-815</strain>
    </source>
</reference>
<dbReference type="PROSITE" id="PS51257">
    <property type="entry name" value="PROKAR_LIPOPROTEIN"/>
    <property type="match status" value="1"/>
</dbReference>
<keyword evidence="1" id="KW-0472">Membrane</keyword>
<dbReference type="RefSeq" id="WP_055062447.1">
    <property type="nucleotide sequence ID" value="NZ_CVRQ01000026.1"/>
</dbReference>
<keyword evidence="1" id="KW-1133">Transmembrane helix</keyword>
<evidence type="ECO:0000313" key="2">
    <source>
        <dbReference type="EMBL" id="CRL40852.1"/>
    </source>
</evidence>